<dbReference type="InterPro" id="IPR012337">
    <property type="entry name" value="RNaseH-like_sf"/>
</dbReference>
<dbReference type="AlphaFoldDB" id="A0A2H9M7T5"/>
<evidence type="ECO:0000313" key="2">
    <source>
        <dbReference type="EMBL" id="PIV46339.1"/>
    </source>
</evidence>
<accession>A0A2H9M7T5</accession>
<feature type="domain" description="Transposase IS4-like" evidence="1">
    <location>
        <begin position="92"/>
        <end position="309"/>
    </location>
</feature>
<name>A0A2H9M7T5_HUBC1</name>
<dbReference type="GO" id="GO:0003677">
    <property type="term" value="F:DNA binding"/>
    <property type="evidence" value="ECO:0007669"/>
    <property type="project" value="InterPro"/>
</dbReference>
<organism evidence="2 3">
    <name type="scientific">Huberarchaeum crystalense</name>
    <dbReference type="NCBI Taxonomy" id="2014257"/>
    <lineage>
        <taxon>Archaea</taxon>
        <taxon>Candidatus Huberarchaeota</taxon>
        <taxon>Candidatus Huberarchaeia</taxon>
        <taxon>Candidatus Huberarchaeales</taxon>
        <taxon>Candidatus Huberarchaeaceae</taxon>
        <taxon>Candidatus Huberarchaeum</taxon>
    </lineage>
</organism>
<gene>
    <name evidence="2" type="ORF">COS22_01960</name>
</gene>
<dbReference type="Proteomes" id="UP000230477">
    <property type="component" value="Unassembled WGS sequence"/>
</dbReference>
<dbReference type="EMBL" id="PETW01000033">
    <property type="protein sequence ID" value="PIV46339.1"/>
    <property type="molecule type" value="Genomic_DNA"/>
</dbReference>
<dbReference type="GO" id="GO:0006313">
    <property type="term" value="P:DNA transposition"/>
    <property type="evidence" value="ECO:0007669"/>
    <property type="project" value="InterPro"/>
</dbReference>
<proteinExistence type="predicted"/>
<sequence>MKGYLQKFIKVVFPETARNAIYNHNDFIKLLLEAAQKNKFLEGACEDVDGMCDAETIFNKLEEINPDDLYEIFINLVKPQLVRVKILSRNRKIIIAGDSTCDPYYGDDKSIWIHGYKPKDGSTGSYQYLVISIVLNGTKLIVGALPLRKTDKIEKILEKLLSEVKPFIPIDAILLDRGFDSARVIDMLQRLKLGYLILWKKYDWHWGIFKSMGKEKFRRMKRPLKVKDEESDFEVKTEMVFVKGIKIEGDKKTYNWVFATNLKLSRPIRYIQLYKHRWAIETKFRVTDELWIKTKTKDIGKRFFLALFTMLLYNVWKVFCHLTESSVTFAGFVSHFSKIHEELTPKRELKPMQELIRKMVKAMYF</sequence>
<comment type="caution">
    <text evidence="2">The sequence shown here is derived from an EMBL/GenBank/DDBJ whole genome shotgun (WGS) entry which is preliminary data.</text>
</comment>
<dbReference type="SUPFAM" id="SSF53098">
    <property type="entry name" value="Ribonuclease H-like"/>
    <property type="match status" value="1"/>
</dbReference>
<dbReference type="GO" id="GO:0004803">
    <property type="term" value="F:transposase activity"/>
    <property type="evidence" value="ECO:0007669"/>
    <property type="project" value="InterPro"/>
</dbReference>
<protein>
    <recommendedName>
        <fullName evidence="1">Transposase IS4-like domain-containing protein</fullName>
    </recommendedName>
</protein>
<dbReference type="Pfam" id="PF01609">
    <property type="entry name" value="DDE_Tnp_1"/>
    <property type="match status" value="1"/>
</dbReference>
<evidence type="ECO:0000313" key="3">
    <source>
        <dbReference type="Proteomes" id="UP000230477"/>
    </source>
</evidence>
<reference evidence="3" key="1">
    <citation type="submission" date="2017-09" db="EMBL/GenBank/DDBJ databases">
        <title>Depth-based differentiation of microbial function through sediment-hosted aquifers and enrichment of novel symbionts in the deep terrestrial subsurface.</title>
        <authorList>
            <person name="Probst A.J."/>
            <person name="Ladd B."/>
            <person name="Jarett J.K."/>
            <person name="Geller-Mcgrath D.E."/>
            <person name="Sieber C.M.K."/>
            <person name="Emerson J.B."/>
            <person name="Anantharaman K."/>
            <person name="Thomas B.C."/>
            <person name="Malmstrom R."/>
            <person name="Stieglmeier M."/>
            <person name="Klingl A."/>
            <person name="Woyke T."/>
            <person name="Ryan C.M."/>
            <person name="Banfield J.F."/>
        </authorList>
    </citation>
    <scope>NUCLEOTIDE SEQUENCE [LARGE SCALE GENOMIC DNA]</scope>
</reference>
<dbReference type="InterPro" id="IPR002559">
    <property type="entry name" value="Transposase_11"/>
</dbReference>
<evidence type="ECO:0000259" key="1">
    <source>
        <dbReference type="Pfam" id="PF01609"/>
    </source>
</evidence>